<accession>A0A1Y1Z832</accession>
<keyword evidence="3" id="KW-1185">Reference proteome</keyword>
<dbReference type="EMBL" id="MCFE01000017">
    <property type="protein sequence ID" value="ORY06274.1"/>
    <property type="molecule type" value="Genomic_DNA"/>
</dbReference>
<keyword evidence="1" id="KW-1133">Transmembrane helix</keyword>
<organism evidence="2 3">
    <name type="scientific">Basidiobolus meristosporus CBS 931.73</name>
    <dbReference type="NCBI Taxonomy" id="1314790"/>
    <lineage>
        <taxon>Eukaryota</taxon>
        <taxon>Fungi</taxon>
        <taxon>Fungi incertae sedis</taxon>
        <taxon>Zoopagomycota</taxon>
        <taxon>Entomophthoromycotina</taxon>
        <taxon>Basidiobolomycetes</taxon>
        <taxon>Basidiobolales</taxon>
        <taxon>Basidiobolaceae</taxon>
        <taxon>Basidiobolus</taxon>
    </lineage>
</organism>
<dbReference type="AlphaFoldDB" id="A0A1Y1Z832"/>
<comment type="caution">
    <text evidence="2">The sequence shown here is derived from an EMBL/GenBank/DDBJ whole genome shotgun (WGS) entry which is preliminary data.</text>
</comment>
<dbReference type="OrthoDB" id="3364966at2759"/>
<keyword evidence="1" id="KW-0812">Transmembrane</keyword>
<sequence length="133" mass="14649">MNGALQRVNSNELEAGSSCSALPSATNHQHFNKSVLVRAASIICLAILSVLCILLLITNIPGLRVPATLKDAKYDVEVLKEYMLTNGGQCRILVIFSLLYLWKQTFCVPGSILMVYSSVLELFWVLSVTKSFL</sequence>
<evidence type="ECO:0000256" key="1">
    <source>
        <dbReference type="SAM" id="Phobius"/>
    </source>
</evidence>
<feature type="transmembrane region" description="Helical" evidence="1">
    <location>
        <begin position="108"/>
        <end position="128"/>
    </location>
</feature>
<keyword evidence="1" id="KW-0472">Membrane</keyword>
<name>A0A1Y1Z832_9FUNG</name>
<dbReference type="Proteomes" id="UP000193498">
    <property type="component" value="Unassembled WGS sequence"/>
</dbReference>
<dbReference type="InParanoid" id="A0A1Y1Z832"/>
<reference evidence="2 3" key="1">
    <citation type="submission" date="2016-07" db="EMBL/GenBank/DDBJ databases">
        <title>Pervasive Adenine N6-methylation of Active Genes in Fungi.</title>
        <authorList>
            <consortium name="DOE Joint Genome Institute"/>
            <person name="Mondo S.J."/>
            <person name="Dannebaum R.O."/>
            <person name="Kuo R.C."/>
            <person name="Labutti K."/>
            <person name="Haridas S."/>
            <person name="Kuo A."/>
            <person name="Salamov A."/>
            <person name="Ahrendt S.R."/>
            <person name="Lipzen A."/>
            <person name="Sullivan W."/>
            <person name="Andreopoulos W.B."/>
            <person name="Clum A."/>
            <person name="Lindquist E."/>
            <person name="Daum C."/>
            <person name="Ramamoorthy G.K."/>
            <person name="Gryganskyi A."/>
            <person name="Culley D."/>
            <person name="Magnuson J.K."/>
            <person name="James T.Y."/>
            <person name="O'Malley M.A."/>
            <person name="Stajich J.E."/>
            <person name="Spatafora J.W."/>
            <person name="Visel A."/>
            <person name="Grigoriev I.V."/>
        </authorList>
    </citation>
    <scope>NUCLEOTIDE SEQUENCE [LARGE SCALE GENOMIC DNA]</scope>
    <source>
        <strain evidence="2 3">CBS 931.73</strain>
    </source>
</reference>
<feature type="transmembrane region" description="Helical" evidence="1">
    <location>
        <begin position="39"/>
        <end position="61"/>
    </location>
</feature>
<evidence type="ECO:0000313" key="2">
    <source>
        <dbReference type="EMBL" id="ORY06274.1"/>
    </source>
</evidence>
<protein>
    <submittedName>
        <fullName evidence="2">Uncharacterized protein</fullName>
    </submittedName>
</protein>
<gene>
    <name evidence="2" type="ORF">K493DRAFT_23164</name>
</gene>
<evidence type="ECO:0000313" key="3">
    <source>
        <dbReference type="Proteomes" id="UP000193498"/>
    </source>
</evidence>
<proteinExistence type="predicted"/>